<reference evidence="1 2" key="1">
    <citation type="submission" date="2020-08" db="EMBL/GenBank/DDBJ databases">
        <title>Genomic Encyclopedia of Type Strains, Phase IV (KMG-IV): sequencing the most valuable type-strain genomes for metagenomic binning, comparative biology and taxonomic classification.</title>
        <authorList>
            <person name="Goeker M."/>
        </authorList>
    </citation>
    <scope>NUCLEOTIDE SEQUENCE [LARGE SCALE GENOMIC DNA]</scope>
    <source>
        <strain evidence="1 2">DSM 17976</strain>
    </source>
</reference>
<evidence type="ECO:0000313" key="1">
    <source>
        <dbReference type="EMBL" id="MBB3836353.1"/>
    </source>
</evidence>
<organism evidence="1 2">
    <name type="scientific">Runella defluvii</name>
    <dbReference type="NCBI Taxonomy" id="370973"/>
    <lineage>
        <taxon>Bacteria</taxon>
        <taxon>Pseudomonadati</taxon>
        <taxon>Bacteroidota</taxon>
        <taxon>Cytophagia</taxon>
        <taxon>Cytophagales</taxon>
        <taxon>Spirosomataceae</taxon>
        <taxon>Runella</taxon>
    </lineage>
</organism>
<name>A0A7W6ENG0_9BACT</name>
<gene>
    <name evidence="1" type="ORF">FHS57_000335</name>
</gene>
<dbReference type="AlphaFoldDB" id="A0A7W6ENG0"/>
<keyword evidence="2" id="KW-1185">Reference proteome</keyword>
<evidence type="ECO:0000313" key="2">
    <source>
        <dbReference type="Proteomes" id="UP000541352"/>
    </source>
</evidence>
<sequence>MIIFPQFAARRKWFVVGSKTNVTVKARLARMKPTK</sequence>
<protein>
    <submittedName>
        <fullName evidence="1">Uncharacterized protein</fullName>
    </submittedName>
</protein>
<dbReference type="Proteomes" id="UP000541352">
    <property type="component" value="Unassembled WGS sequence"/>
</dbReference>
<accession>A0A7W6ENG0</accession>
<dbReference type="EMBL" id="JACIBY010000001">
    <property type="protein sequence ID" value="MBB3836353.1"/>
    <property type="molecule type" value="Genomic_DNA"/>
</dbReference>
<proteinExistence type="predicted"/>
<comment type="caution">
    <text evidence="1">The sequence shown here is derived from an EMBL/GenBank/DDBJ whole genome shotgun (WGS) entry which is preliminary data.</text>
</comment>